<comment type="caution">
    <text evidence="2">The sequence shown here is derived from an EMBL/GenBank/DDBJ whole genome shotgun (WGS) entry which is preliminary data.</text>
</comment>
<dbReference type="Proteomes" id="UP000253303">
    <property type="component" value="Unassembled WGS sequence"/>
</dbReference>
<gene>
    <name evidence="2" type="ORF">DP939_24800</name>
</gene>
<dbReference type="RefSeq" id="WP_113983214.1">
    <property type="nucleotide sequence ID" value="NZ_QMEY01000011.1"/>
</dbReference>
<keyword evidence="1" id="KW-0472">Membrane</keyword>
<organism evidence="2 3">
    <name type="scientific">Spongiactinospora rosea</name>
    <dbReference type="NCBI Taxonomy" id="2248750"/>
    <lineage>
        <taxon>Bacteria</taxon>
        <taxon>Bacillati</taxon>
        <taxon>Actinomycetota</taxon>
        <taxon>Actinomycetes</taxon>
        <taxon>Streptosporangiales</taxon>
        <taxon>Streptosporangiaceae</taxon>
        <taxon>Spongiactinospora</taxon>
    </lineage>
</organism>
<evidence type="ECO:0000256" key="1">
    <source>
        <dbReference type="SAM" id="Phobius"/>
    </source>
</evidence>
<keyword evidence="1" id="KW-0812">Transmembrane</keyword>
<protein>
    <submittedName>
        <fullName evidence="2">Uncharacterized protein</fullName>
    </submittedName>
</protein>
<reference evidence="2 3" key="1">
    <citation type="submission" date="2018-06" db="EMBL/GenBank/DDBJ databases">
        <title>Sphaerisporangium craniellae sp. nov., isolated from a marine sponge in the South China Sea.</title>
        <authorList>
            <person name="Li L."/>
        </authorList>
    </citation>
    <scope>NUCLEOTIDE SEQUENCE [LARGE SCALE GENOMIC DNA]</scope>
    <source>
        <strain evidence="2 3">LHW63015</strain>
    </source>
</reference>
<feature type="transmembrane region" description="Helical" evidence="1">
    <location>
        <begin position="88"/>
        <end position="107"/>
    </location>
</feature>
<dbReference type="AlphaFoldDB" id="A0A366LWA5"/>
<dbReference type="OrthoDB" id="3539366at2"/>
<feature type="transmembrane region" description="Helical" evidence="1">
    <location>
        <begin position="59"/>
        <end position="82"/>
    </location>
</feature>
<feature type="transmembrane region" description="Helical" evidence="1">
    <location>
        <begin position="33"/>
        <end position="52"/>
    </location>
</feature>
<keyword evidence="1" id="KW-1133">Transmembrane helix</keyword>
<sequence length="127" mass="13552">MRTYRRLLTWVLTPACAAGALIAIMDIDTPLRLVLTPLYLLVVPALAATGLLRDRDGISALTFGTGASIGVNVLLAQGMLLWDVWSPRAAVATIGALGGFLYVLRVLHRGDTGMRRTLSSTEGMGSR</sequence>
<dbReference type="EMBL" id="QMEY01000011">
    <property type="protein sequence ID" value="RBQ17649.1"/>
    <property type="molecule type" value="Genomic_DNA"/>
</dbReference>
<name>A0A366LWA5_9ACTN</name>
<evidence type="ECO:0000313" key="2">
    <source>
        <dbReference type="EMBL" id="RBQ17649.1"/>
    </source>
</evidence>
<evidence type="ECO:0000313" key="3">
    <source>
        <dbReference type="Proteomes" id="UP000253303"/>
    </source>
</evidence>
<keyword evidence="3" id="KW-1185">Reference proteome</keyword>
<accession>A0A366LWA5</accession>
<proteinExistence type="predicted"/>